<evidence type="ECO:0000313" key="2">
    <source>
        <dbReference type="Proteomes" id="UP000185426"/>
    </source>
</evidence>
<name>A0A1L6ZIH1_BACIA</name>
<accession>A0A1L6ZIH1</accession>
<reference evidence="1 2" key="1">
    <citation type="submission" date="2016-05" db="EMBL/GenBank/DDBJ databases">
        <title>Complete Genome and Methylome Analysis of Psychrotrophic Bacterial Isolates from Antarctic Lake Untersee.</title>
        <authorList>
            <person name="Fomenkov A."/>
            <person name="Akimov V.N."/>
            <person name="Vasilyeva L.V."/>
            <person name="Andersen D."/>
            <person name="Vincze T."/>
            <person name="Roberts R.J."/>
        </authorList>
    </citation>
    <scope>NUCLEOTIDE SEQUENCE [LARGE SCALE GENOMIC DNA]</scope>
    <source>
        <strain evidence="1 2">U14-5</strain>
    </source>
</reference>
<gene>
    <name evidence="1" type="ORF">BSA145_10835</name>
</gene>
<sequence length="219" mass="25641">MGQVCREINCRGEERRKEIVRLFKVDIMSRIKLLPGQEHISCTGDQLENEYYCFSYSNRKDQKKKGVFVCGSHAAKHFLELINKPNIRLFNPLIGEVADNNLQHQFDRRVDVGGERTEAENIVARNLRDAIDVLTIWWNNKIKYPLSDIRAQLNNNMNEEPKFRVIKAVNTIISSDQSECTTLKEMNNKLKEKYPNMRDYDFSLLNVILQKHGIKSYFD</sequence>
<proteinExistence type="predicted"/>
<organism evidence="1 2">
    <name type="scientific">Bacillus safensis</name>
    <dbReference type="NCBI Taxonomy" id="561879"/>
    <lineage>
        <taxon>Bacteria</taxon>
        <taxon>Bacillati</taxon>
        <taxon>Bacillota</taxon>
        <taxon>Bacilli</taxon>
        <taxon>Bacillales</taxon>
        <taxon>Bacillaceae</taxon>
        <taxon>Bacillus</taxon>
    </lineage>
</organism>
<dbReference type="EMBL" id="CP015607">
    <property type="protein sequence ID" value="APT46323.1"/>
    <property type="molecule type" value="Genomic_DNA"/>
</dbReference>
<protein>
    <submittedName>
        <fullName evidence="1">Uncharacterized protein</fullName>
    </submittedName>
</protein>
<evidence type="ECO:0000313" key="1">
    <source>
        <dbReference type="EMBL" id="APT46323.1"/>
    </source>
</evidence>
<dbReference type="Proteomes" id="UP000185426">
    <property type="component" value="Chromosome"/>
</dbReference>
<dbReference type="AlphaFoldDB" id="A0A1L6ZIH1"/>
<dbReference type="RefSeq" id="WP_075622468.1">
    <property type="nucleotide sequence ID" value="NZ_CP015607.1"/>
</dbReference>